<accession>A0A8X6PBE0</accession>
<protein>
    <submittedName>
        <fullName evidence="1">Uncharacterized protein</fullName>
    </submittedName>
</protein>
<keyword evidence="2" id="KW-1185">Reference proteome</keyword>
<dbReference type="OrthoDB" id="8333950at2759"/>
<evidence type="ECO:0000313" key="1">
    <source>
        <dbReference type="EMBL" id="GFT55884.1"/>
    </source>
</evidence>
<dbReference type="Proteomes" id="UP000887013">
    <property type="component" value="Unassembled WGS sequence"/>
</dbReference>
<reference evidence="1" key="1">
    <citation type="submission" date="2020-08" db="EMBL/GenBank/DDBJ databases">
        <title>Multicomponent nature underlies the extraordinary mechanical properties of spider dragline silk.</title>
        <authorList>
            <person name="Kono N."/>
            <person name="Nakamura H."/>
            <person name="Mori M."/>
            <person name="Yoshida Y."/>
            <person name="Ohtoshi R."/>
            <person name="Malay A.D."/>
            <person name="Moran D.A.P."/>
            <person name="Tomita M."/>
            <person name="Numata K."/>
            <person name="Arakawa K."/>
        </authorList>
    </citation>
    <scope>NUCLEOTIDE SEQUENCE</scope>
</reference>
<feature type="non-terminal residue" evidence="1">
    <location>
        <position position="1"/>
    </location>
</feature>
<name>A0A8X6PBE0_NEPPI</name>
<dbReference type="EMBL" id="BMAW01113161">
    <property type="protein sequence ID" value="GFT55884.1"/>
    <property type="molecule type" value="Genomic_DNA"/>
</dbReference>
<dbReference type="AlphaFoldDB" id="A0A8X6PBE0"/>
<gene>
    <name evidence="1" type="ORF">NPIL_158931</name>
</gene>
<organism evidence="1 2">
    <name type="scientific">Nephila pilipes</name>
    <name type="common">Giant wood spider</name>
    <name type="synonym">Nephila maculata</name>
    <dbReference type="NCBI Taxonomy" id="299642"/>
    <lineage>
        <taxon>Eukaryota</taxon>
        <taxon>Metazoa</taxon>
        <taxon>Ecdysozoa</taxon>
        <taxon>Arthropoda</taxon>
        <taxon>Chelicerata</taxon>
        <taxon>Arachnida</taxon>
        <taxon>Araneae</taxon>
        <taxon>Araneomorphae</taxon>
        <taxon>Entelegynae</taxon>
        <taxon>Araneoidea</taxon>
        <taxon>Nephilidae</taxon>
        <taxon>Nephila</taxon>
    </lineage>
</organism>
<evidence type="ECO:0000313" key="2">
    <source>
        <dbReference type="Proteomes" id="UP000887013"/>
    </source>
</evidence>
<sequence length="58" mass="6564">DVDEEKNNNTSDGFLHILYDTVAREDIFNDFLKIIVDYNLDWVNLNCLTVDGGKNTGG</sequence>
<comment type="caution">
    <text evidence="1">The sequence shown here is derived from an EMBL/GenBank/DDBJ whole genome shotgun (WGS) entry which is preliminary data.</text>
</comment>
<proteinExistence type="predicted"/>